<keyword evidence="2" id="KW-1185">Reference proteome</keyword>
<name>A0A0E0CI55_9ORYZ</name>
<dbReference type="Gramene" id="OMERI02G10450.3">
    <property type="protein sequence ID" value="OMERI02G10450.3"/>
    <property type="gene ID" value="OMERI02G10450"/>
</dbReference>
<dbReference type="Proteomes" id="UP000008021">
    <property type="component" value="Chromosome 2"/>
</dbReference>
<dbReference type="HOGENOM" id="CLU_187946_0_0_1"/>
<reference evidence="1" key="2">
    <citation type="submission" date="2018-05" db="EMBL/GenBank/DDBJ databases">
        <title>OmerRS3 (Oryza meridionalis Reference Sequence Version 3).</title>
        <authorList>
            <person name="Zhang J."/>
            <person name="Kudrna D."/>
            <person name="Lee S."/>
            <person name="Talag J."/>
            <person name="Welchert J."/>
            <person name="Wing R.A."/>
        </authorList>
    </citation>
    <scope>NUCLEOTIDE SEQUENCE [LARGE SCALE GENOMIC DNA]</scope>
    <source>
        <strain evidence="1">cv. OR44</strain>
    </source>
</reference>
<protein>
    <submittedName>
        <fullName evidence="1">Uncharacterized protein</fullName>
    </submittedName>
</protein>
<dbReference type="AlphaFoldDB" id="A0A0E0CI55"/>
<organism evidence="1">
    <name type="scientific">Oryza meridionalis</name>
    <dbReference type="NCBI Taxonomy" id="40149"/>
    <lineage>
        <taxon>Eukaryota</taxon>
        <taxon>Viridiplantae</taxon>
        <taxon>Streptophyta</taxon>
        <taxon>Embryophyta</taxon>
        <taxon>Tracheophyta</taxon>
        <taxon>Spermatophyta</taxon>
        <taxon>Magnoliopsida</taxon>
        <taxon>Liliopsida</taxon>
        <taxon>Poales</taxon>
        <taxon>Poaceae</taxon>
        <taxon>BOP clade</taxon>
        <taxon>Oryzoideae</taxon>
        <taxon>Oryzeae</taxon>
        <taxon>Oryzinae</taxon>
        <taxon>Oryza</taxon>
    </lineage>
</organism>
<accession>A0A0E0CI55</accession>
<proteinExistence type="predicted"/>
<evidence type="ECO:0000313" key="2">
    <source>
        <dbReference type="Proteomes" id="UP000008021"/>
    </source>
</evidence>
<dbReference type="EnsemblPlants" id="OMERI02G10450.3">
    <property type="protein sequence ID" value="OMERI02G10450.3"/>
    <property type="gene ID" value="OMERI02G10450"/>
</dbReference>
<evidence type="ECO:0000313" key="1">
    <source>
        <dbReference type="EnsemblPlants" id="OMERI02G10450.3"/>
    </source>
</evidence>
<dbReference type="InterPro" id="IPR015943">
    <property type="entry name" value="WD40/YVTN_repeat-like_dom_sf"/>
</dbReference>
<dbReference type="Gene3D" id="2.130.10.10">
    <property type="entry name" value="YVTN repeat-like/Quinoprotein amine dehydrogenase"/>
    <property type="match status" value="1"/>
</dbReference>
<reference evidence="1" key="1">
    <citation type="submission" date="2015-04" db="UniProtKB">
        <authorList>
            <consortium name="EnsemblPlants"/>
        </authorList>
    </citation>
    <scope>IDENTIFICATION</scope>
</reference>
<sequence length="91" mass="9996">MITPRRLSFTSNISYVSARTSWLNGAFSKVAKAVHVAGSRTREKFQIAVSNLTAKVYDLQKAQLVKKLESGVRENSSISIHPGELLHIALA</sequence>